<evidence type="ECO:0000256" key="4">
    <source>
        <dbReference type="ARBA" id="ARBA00022679"/>
    </source>
</evidence>
<dbReference type="InterPro" id="IPR003594">
    <property type="entry name" value="HATPase_dom"/>
</dbReference>
<dbReference type="PANTHER" id="PTHR43047">
    <property type="entry name" value="TWO-COMPONENT HISTIDINE PROTEIN KINASE"/>
    <property type="match status" value="1"/>
</dbReference>
<dbReference type="CDD" id="cd16922">
    <property type="entry name" value="HATPase_EvgS-ArcB-TorS-like"/>
    <property type="match status" value="1"/>
</dbReference>
<dbReference type="InterPro" id="IPR003018">
    <property type="entry name" value="GAF"/>
</dbReference>
<dbReference type="Pfam" id="PF00512">
    <property type="entry name" value="HisKA"/>
    <property type="match status" value="1"/>
</dbReference>
<dbReference type="InterPro" id="IPR035965">
    <property type="entry name" value="PAS-like_dom_sf"/>
</dbReference>
<dbReference type="SUPFAM" id="SSF47384">
    <property type="entry name" value="Homodimeric domain of signal transducing histidine kinase"/>
    <property type="match status" value="1"/>
</dbReference>
<feature type="domain" description="PAC" evidence="11">
    <location>
        <begin position="357"/>
        <end position="409"/>
    </location>
</feature>
<keyword evidence="3 7" id="KW-0597">Phosphoprotein</keyword>
<evidence type="ECO:0000313" key="12">
    <source>
        <dbReference type="EMBL" id="EGF89668.1"/>
    </source>
</evidence>
<evidence type="ECO:0000259" key="9">
    <source>
        <dbReference type="PROSITE" id="PS50110"/>
    </source>
</evidence>
<evidence type="ECO:0000256" key="5">
    <source>
        <dbReference type="ARBA" id="ARBA00022777"/>
    </source>
</evidence>
<keyword evidence="5" id="KW-0418">Kinase</keyword>
<evidence type="ECO:0000259" key="11">
    <source>
        <dbReference type="PROSITE" id="PS50113"/>
    </source>
</evidence>
<sequence>MIFDTPPEPAFDQLTELAKALFDVPITLISLIDEERQWFKSCIGLDVDSTPRDLAFCDHVIRNDAVMIVTDASLDPRFLHNPLVTGAPHIRFYAGAPVRYQDVLIGTLCVIDRVARADFGANEALKLEKLAAAVSSVMAMRKDAMANIAIMRAREEDQKTLELVEDIAGVGQWSFDVKSGRVVWSDQVFRIHGLPITESAPDYSDVLALYDENDASTLARLVERAAKTGKGYTLEARIRRPNGAFRNVVAKAETLRGADGDVETIHGVFQDVTDYRMATEKARKSEARYRLLASNMPGMLGHWDSDLKCRFANNAYLEWFGRTPDELIGVHLKTVLGEELFALNEPFIRRALSGEKQTFERAISKASGALGYTLTQYLPDLDEDGRVRGFFVLVTDITDLKLKELALSDSNAQLIAARHQAEAALEIKAQFLATMSHEIRTPLTTILGYAGLLGEQDDLSQEAAAFVKRIGKAGRTLLALINDVLDVSRLEAGQVTLTQQAVNVHELARELVEQFQMQASTRNLKLNLDYDEELPEWQLIDDTRLTQVLNNLVGNACKFTSDGVISISMRAVENLAGTRMRVEVGDPGPGLTTEQTGKLFKRFQQLDAGINRKHGGSGLGLAICAEIIKLMQGEIGVVSSVTAGSTFWFEVPLTMAAPVYVDSEEPHFTDYDISDRKVLLVDDHAVNRQMIKALILPYAAEVAEACNGAEAIAQCQTSRFDLVFMDIQMPEIDGVAATKAIRATCPFNADTPIVALTAMTKSRLPDDYSESLFTQVLAKPIDPRKFHSVLAALPARASA</sequence>
<accession>F4QSE8</accession>
<dbReference type="SMART" id="SM00388">
    <property type="entry name" value="HisKA"/>
    <property type="match status" value="1"/>
</dbReference>
<dbReference type="eggNOG" id="COG2205">
    <property type="taxonomic scope" value="Bacteria"/>
</dbReference>
<dbReference type="SUPFAM" id="SSF55781">
    <property type="entry name" value="GAF domain-like"/>
    <property type="match status" value="1"/>
</dbReference>
<dbReference type="SUPFAM" id="SSF55874">
    <property type="entry name" value="ATPase domain of HSP90 chaperone/DNA topoisomerase II/histidine kinase"/>
    <property type="match status" value="1"/>
</dbReference>
<dbReference type="Gene3D" id="1.10.287.130">
    <property type="match status" value="1"/>
</dbReference>
<feature type="domain" description="Response regulatory" evidence="9">
    <location>
        <begin position="677"/>
        <end position="794"/>
    </location>
</feature>
<name>F4QSE8_9CAUL</name>
<dbReference type="STRING" id="715226.ABI_40910"/>
<reference evidence="13" key="1">
    <citation type="submission" date="2011-03" db="EMBL/GenBank/DDBJ databases">
        <title>Draft genome sequence of Brevundimonas diminuta.</title>
        <authorList>
            <person name="Brown P.J.B."/>
            <person name="Buechlein A."/>
            <person name="Hemmerich C."/>
            <person name="Brun Y.V."/>
        </authorList>
    </citation>
    <scope>NUCLEOTIDE SEQUENCE [LARGE SCALE GENOMIC DNA]</scope>
    <source>
        <strain evidence="13">C19</strain>
    </source>
</reference>
<evidence type="ECO:0000259" key="8">
    <source>
        <dbReference type="PROSITE" id="PS50109"/>
    </source>
</evidence>
<dbReference type="Gene3D" id="3.30.450.20">
    <property type="entry name" value="PAS domain"/>
    <property type="match status" value="2"/>
</dbReference>
<dbReference type="Gene3D" id="2.10.70.100">
    <property type="match status" value="1"/>
</dbReference>
<dbReference type="PANTHER" id="PTHR43047:SF72">
    <property type="entry name" value="OSMOSENSING HISTIDINE PROTEIN KINASE SLN1"/>
    <property type="match status" value="1"/>
</dbReference>
<dbReference type="Proteomes" id="UP000006512">
    <property type="component" value="Unassembled WGS sequence"/>
</dbReference>
<dbReference type="InterPro" id="IPR003661">
    <property type="entry name" value="HisK_dim/P_dom"/>
</dbReference>
<dbReference type="InterPro" id="IPR004358">
    <property type="entry name" value="Sig_transdc_His_kin-like_C"/>
</dbReference>
<dbReference type="Pfam" id="PF00072">
    <property type="entry name" value="Response_reg"/>
    <property type="match status" value="1"/>
</dbReference>
<dbReference type="FunFam" id="3.30.565.10:FF:000010">
    <property type="entry name" value="Sensor histidine kinase RcsC"/>
    <property type="match status" value="1"/>
</dbReference>
<dbReference type="SMART" id="SM00387">
    <property type="entry name" value="HATPase_c"/>
    <property type="match status" value="1"/>
</dbReference>
<evidence type="ECO:0000256" key="3">
    <source>
        <dbReference type="ARBA" id="ARBA00022553"/>
    </source>
</evidence>
<dbReference type="PROSITE" id="PS50109">
    <property type="entry name" value="HIS_KIN"/>
    <property type="match status" value="1"/>
</dbReference>
<dbReference type="GO" id="GO:0005886">
    <property type="term" value="C:plasma membrane"/>
    <property type="evidence" value="ECO:0007669"/>
    <property type="project" value="TreeGrafter"/>
</dbReference>
<dbReference type="CDD" id="cd00130">
    <property type="entry name" value="PAS"/>
    <property type="match status" value="1"/>
</dbReference>
<dbReference type="Pfam" id="PF08447">
    <property type="entry name" value="PAS_3"/>
    <property type="match status" value="1"/>
</dbReference>
<dbReference type="CDD" id="cd17546">
    <property type="entry name" value="REC_hyHK_CKI1_RcsC-like"/>
    <property type="match status" value="1"/>
</dbReference>
<keyword evidence="13" id="KW-1185">Reference proteome</keyword>
<evidence type="ECO:0000256" key="6">
    <source>
        <dbReference type="ARBA" id="ARBA00023012"/>
    </source>
</evidence>
<dbReference type="GO" id="GO:0000155">
    <property type="term" value="F:phosphorelay sensor kinase activity"/>
    <property type="evidence" value="ECO:0007669"/>
    <property type="project" value="InterPro"/>
</dbReference>
<feature type="domain" description="PAS" evidence="10">
    <location>
        <begin position="285"/>
        <end position="355"/>
    </location>
</feature>
<keyword evidence="6" id="KW-0902">Two-component regulatory system</keyword>
<organism evidence="12 13">
    <name type="scientific">Asticcacaulis biprosthecium C19</name>
    <dbReference type="NCBI Taxonomy" id="715226"/>
    <lineage>
        <taxon>Bacteria</taxon>
        <taxon>Pseudomonadati</taxon>
        <taxon>Pseudomonadota</taxon>
        <taxon>Alphaproteobacteria</taxon>
        <taxon>Caulobacterales</taxon>
        <taxon>Caulobacteraceae</taxon>
        <taxon>Asticcacaulis</taxon>
    </lineage>
</organism>
<evidence type="ECO:0000259" key="10">
    <source>
        <dbReference type="PROSITE" id="PS50112"/>
    </source>
</evidence>
<dbReference type="InterPro" id="IPR036097">
    <property type="entry name" value="HisK_dim/P_sf"/>
</dbReference>
<dbReference type="PROSITE" id="PS50112">
    <property type="entry name" value="PAS"/>
    <property type="match status" value="1"/>
</dbReference>
<dbReference type="PRINTS" id="PR00344">
    <property type="entry name" value="BCTRLSENSOR"/>
</dbReference>
<dbReference type="InterPro" id="IPR000700">
    <property type="entry name" value="PAS-assoc_C"/>
</dbReference>
<dbReference type="SMART" id="SM00086">
    <property type="entry name" value="PAC"/>
    <property type="match status" value="2"/>
</dbReference>
<dbReference type="InterPro" id="IPR001789">
    <property type="entry name" value="Sig_transdc_resp-reg_receiver"/>
</dbReference>
<dbReference type="InterPro" id="IPR005467">
    <property type="entry name" value="His_kinase_dom"/>
</dbReference>
<dbReference type="CDD" id="cd00082">
    <property type="entry name" value="HisKA"/>
    <property type="match status" value="1"/>
</dbReference>
<dbReference type="InterPro" id="IPR011006">
    <property type="entry name" value="CheY-like_superfamily"/>
</dbReference>
<comment type="catalytic activity">
    <reaction evidence="1">
        <text>ATP + protein L-histidine = ADP + protein N-phospho-L-histidine.</text>
        <dbReference type="EC" id="2.7.13.3"/>
    </reaction>
</comment>
<dbReference type="AlphaFoldDB" id="F4QSE8"/>
<dbReference type="GO" id="GO:0009927">
    <property type="term" value="F:histidine phosphotransfer kinase activity"/>
    <property type="evidence" value="ECO:0007669"/>
    <property type="project" value="TreeGrafter"/>
</dbReference>
<evidence type="ECO:0000256" key="7">
    <source>
        <dbReference type="PROSITE-ProRule" id="PRU00169"/>
    </source>
</evidence>
<dbReference type="Pfam" id="PF08448">
    <property type="entry name" value="PAS_4"/>
    <property type="match status" value="1"/>
</dbReference>
<keyword evidence="4" id="KW-0808">Transferase</keyword>
<proteinExistence type="predicted"/>
<dbReference type="SMART" id="SM00065">
    <property type="entry name" value="GAF"/>
    <property type="match status" value="1"/>
</dbReference>
<dbReference type="EC" id="2.7.13.3" evidence="2"/>
<dbReference type="HOGENOM" id="CLU_000445_114_15_5"/>
<dbReference type="InterPro" id="IPR036890">
    <property type="entry name" value="HATPase_C_sf"/>
</dbReference>
<dbReference type="Gene3D" id="3.40.50.2300">
    <property type="match status" value="1"/>
</dbReference>
<feature type="domain" description="PAC" evidence="11">
    <location>
        <begin position="232"/>
        <end position="284"/>
    </location>
</feature>
<dbReference type="Gene3D" id="3.30.450.40">
    <property type="match status" value="1"/>
</dbReference>
<dbReference type="Pfam" id="PF02518">
    <property type="entry name" value="HATPase_c"/>
    <property type="match status" value="1"/>
</dbReference>
<protein>
    <recommendedName>
        <fullName evidence="2">histidine kinase</fullName>
        <ecNumber evidence="2">2.7.13.3</ecNumber>
    </recommendedName>
</protein>
<dbReference type="Pfam" id="PF01590">
    <property type="entry name" value="GAF"/>
    <property type="match status" value="1"/>
</dbReference>
<dbReference type="PROSITE" id="PS50113">
    <property type="entry name" value="PAC"/>
    <property type="match status" value="2"/>
</dbReference>
<dbReference type="NCBIfam" id="TIGR00229">
    <property type="entry name" value="sensory_box"/>
    <property type="match status" value="1"/>
</dbReference>
<dbReference type="InterPro" id="IPR001610">
    <property type="entry name" value="PAC"/>
</dbReference>
<feature type="domain" description="Histidine kinase" evidence="8">
    <location>
        <begin position="434"/>
        <end position="655"/>
    </location>
</feature>
<dbReference type="PROSITE" id="PS50110">
    <property type="entry name" value="RESPONSE_REGULATORY"/>
    <property type="match status" value="1"/>
</dbReference>
<evidence type="ECO:0000256" key="2">
    <source>
        <dbReference type="ARBA" id="ARBA00012438"/>
    </source>
</evidence>
<gene>
    <name evidence="12" type="ORF">ABI_40910</name>
</gene>
<dbReference type="InterPro" id="IPR013655">
    <property type="entry name" value="PAS_fold_3"/>
</dbReference>
<evidence type="ECO:0000256" key="1">
    <source>
        <dbReference type="ARBA" id="ARBA00000085"/>
    </source>
</evidence>
<dbReference type="SUPFAM" id="SSF55785">
    <property type="entry name" value="PYP-like sensor domain (PAS domain)"/>
    <property type="match status" value="2"/>
</dbReference>
<dbReference type="InterPro" id="IPR000014">
    <property type="entry name" value="PAS"/>
</dbReference>
<dbReference type="SMART" id="SM00448">
    <property type="entry name" value="REC"/>
    <property type="match status" value="1"/>
</dbReference>
<dbReference type="EMBL" id="GL883080">
    <property type="protein sequence ID" value="EGF89668.1"/>
    <property type="molecule type" value="Genomic_DNA"/>
</dbReference>
<dbReference type="SUPFAM" id="SSF52172">
    <property type="entry name" value="CheY-like"/>
    <property type="match status" value="1"/>
</dbReference>
<dbReference type="InterPro" id="IPR029016">
    <property type="entry name" value="GAF-like_dom_sf"/>
</dbReference>
<dbReference type="InterPro" id="IPR013656">
    <property type="entry name" value="PAS_4"/>
</dbReference>
<feature type="modified residue" description="4-aspartylphosphate" evidence="7">
    <location>
        <position position="726"/>
    </location>
</feature>
<dbReference type="SMART" id="SM00091">
    <property type="entry name" value="PAS"/>
    <property type="match status" value="1"/>
</dbReference>
<evidence type="ECO:0000313" key="13">
    <source>
        <dbReference type="Proteomes" id="UP000006512"/>
    </source>
</evidence>
<dbReference type="eggNOG" id="COG2203">
    <property type="taxonomic scope" value="Bacteria"/>
</dbReference>
<dbReference type="Gene3D" id="3.30.565.10">
    <property type="entry name" value="Histidine kinase-like ATPase, C-terminal domain"/>
    <property type="match status" value="1"/>
</dbReference>